<dbReference type="InterPro" id="IPR020471">
    <property type="entry name" value="AKR"/>
</dbReference>
<keyword evidence="3" id="KW-1185">Reference proteome</keyword>
<dbReference type="EMBL" id="SRXT01000001">
    <property type="protein sequence ID" value="TGX55664.1"/>
    <property type="molecule type" value="Genomic_DNA"/>
</dbReference>
<dbReference type="InterPro" id="IPR036812">
    <property type="entry name" value="NAD(P)_OxRdtase_dom_sf"/>
</dbReference>
<dbReference type="SUPFAM" id="SSF51430">
    <property type="entry name" value="NAD(P)-linked oxidoreductase"/>
    <property type="match status" value="1"/>
</dbReference>
<comment type="caution">
    <text evidence="2">The sequence shown here is derived from an EMBL/GenBank/DDBJ whole genome shotgun (WGS) entry which is preliminary data.</text>
</comment>
<proteinExistence type="predicted"/>
<dbReference type="RefSeq" id="WP_135961866.1">
    <property type="nucleotide sequence ID" value="NZ_SRXT01000001.1"/>
</dbReference>
<evidence type="ECO:0000313" key="2">
    <source>
        <dbReference type="EMBL" id="TGX55664.1"/>
    </source>
</evidence>
<evidence type="ECO:0000313" key="3">
    <source>
        <dbReference type="Proteomes" id="UP000306147"/>
    </source>
</evidence>
<dbReference type="InterPro" id="IPR023210">
    <property type="entry name" value="NADP_OxRdtase_dom"/>
</dbReference>
<feature type="domain" description="NADP-dependent oxidoreductase" evidence="1">
    <location>
        <begin position="16"/>
        <end position="323"/>
    </location>
</feature>
<dbReference type="Pfam" id="PF00248">
    <property type="entry name" value="Aldo_ket_red"/>
    <property type="match status" value="1"/>
</dbReference>
<dbReference type="PANTHER" id="PTHR42686:SF1">
    <property type="entry name" value="GH17980P-RELATED"/>
    <property type="match status" value="1"/>
</dbReference>
<protein>
    <submittedName>
        <fullName evidence="2">Aldo/keto reductase</fullName>
    </submittedName>
</protein>
<dbReference type="PANTHER" id="PTHR42686">
    <property type="entry name" value="GH17980P-RELATED"/>
    <property type="match status" value="1"/>
</dbReference>
<gene>
    <name evidence="2" type="ORF">E5A73_00555</name>
</gene>
<dbReference type="Proteomes" id="UP000306147">
    <property type="component" value="Unassembled WGS sequence"/>
</dbReference>
<organism evidence="2 3">
    <name type="scientific">Sphingomonas gei</name>
    <dbReference type="NCBI Taxonomy" id="1395960"/>
    <lineage>
        <taxon>Bacteria</taxon>
        <taxon>Pseudomonadati</taxon>
        <taxon>Pseudomonadota</taxon>
        <taxon>Alphaproteobacteria</taxon>
        <taxon>Sphingomonadales</taxon>
        <taxon>Sphingomonadaceae</taxon>
        <taxon>Sphingomonas</taxon>
    </lineage>
</organism>
<dbReference type="AlphaFoldDB" id="A0A4S1XGD6"/>
<reference evidence="2 3" key="1">
    <citation type="submission" date="2019-04" db="EMBL/GenBank/DDBJ databases">
        <title>Sphingomonas psychrotolerans sp. nov., isolated from soil in the Tianshan Mountains, Xinjiang, China.</title>
        <authorList>
            <person name="Luo Y."/>
            <person name="Sheng H."/>
        </authorList>
    </citation>
    <scope>NUCLEOTIDE SEQUENCE [LARGE SCALE GENOMIC DNA]</scope>
    <source>
        <strain evidence="2 3">ZFGT-11</strain>
    </source>
</reference>
<accession>A0A4S1XGD6</accession>
<evidence type="ECO:0000259" key="1">
    <source>
        <dbReference type="Pfam" id="PF00248"/>
    </source>
</evidence>
<sequence length="341" mass="36242">MIRTRRLPSCDLELPELGLGTAPLGNLYRTVSDEDAAATISAAFAGGTLYADTAPYYGFGLAEKRLGAGLRTAAHVVVSTKVGRLLHRVDGPLPPERHGYRSVEPYEPVYDYSYDGVLRSHEASLARLGVDRIHILLVHDIGRLTHGEAHADRMAELAGGLRALERLRGEGTITAFGIGVNECEVALELLDRGPLDLILLAGRYTLLEQGALDALLPRCAASGTGVVVGGPYNSGILAGQGARADAHYDYGAAPTPIVERARQIEAVCTRHNVALGAAALQFVLAHPTVVSVVPGLASAREVADTFARHSVPIPPQLWAELKHLGLLRADAPVEPSETRTT</sequence>
<name>A0A4S1XGD6_9SPHN</name>
<dbReference type="GO" id="GO:0005829">
    <property type="term" value="C:cytosol"/>
    <property type="evidence" value="ECO:0007669"/>
    <property type="project" value="TreeGrafter"/>
</dbReference>
<dbReference type="OrthoDB" id="9768851at2"/>
<dbReference type="GO" id="GO:0016491">
    <property type="term" value="F:oxidoreductase activity"/>
    <property type="evidence" value="ECO:0007669"/>
    <property type="project" value="InterPro"/>
</dbReference>
<dbReference type="Gene3D" id="3.20.20.100">
    <property type="entry name" value="NADP-dependent oxidoreductase domain"/>
    <property type="match status" value="1"/>
</dbReference>